<evidence type="ECO:0000256" key="4">
    <source>
        <dbReference type="SAM" id="MobiDB-lite"/>
    </source>
</evidence>
<evidence type="ECO:0000256" key="3">
    <source>
        <dbReference type="PROSITE-ProRule" id="PRU00125"/>
    </source>
</evidence>
<dbReference type="SMART" id="SM00132">
    <property type="entry name" value="LIM"/>
    <property type="match status" value="1"/>
</dbReference>
<dbReference type="Pfam" id="PF00412">
    <property type="entry name" value="LIM"/>
    <property type="match status" value="1"/>
</dbReference>
<dbReference type="EMBL" id="CP144103">
    <property type="protein sequence ID" value="WWC90010.1"/>
    <property type="molecule type" value="Genomic_DNA"/>
</dbReference>
<feature type="compositionally biased region" description="Polar residues" evidence="4">
    <location>
        <begin position="205"/>
        <end position="220"/>
    </location>
</feature>
<protein>
    <recommendedName>
        <fullName evidence="5">LIM zinc-binding domain-containing protein</fullName>
    </recommendedName>
</protein>
<evidence type="ECO:0000313" key="7">
    <source>
        <dbReference type="Proteomes" id="UP001355207"/>
    </source>
</evidence>
<feature type="compositionally biased region" description="Polar residues" evidence="4">
    <location>
        <begin position="249"/>
        <end position="266"/>
    </location>
</feature>
<sequence length="338" mass="36400">MIVCGLCGTSIQDLGFRCSKCSGRAIERSNSVRALLSSPQKRGSPDRWAEKYTTPKSPSSVSPSPLSQPRSLKASNPNSGSSSRPGFSRTDTFDVALTASSDAELARGTCHYCSLPIIGDREEGLGGQHISARTFKWHGKCFGCSVCGKLPTRQSVPLLFPDAKPACHDCYEQWAAEPNPKPSKPAVDSIKSDSSHKYGRPGQVIGTTSLPSQPSTTATELKQLMQPRPVTAATETGSGSCELNHITPLKTSPTFKSSTNPLNSSARENHNHQNPRHLEHAGKRQPANTGSVLDRVRQLNARANPINPHARLLATHSSSFHSSNVSDRQPLHPLPDND</sequence>
<name>A0AAX4JX46_9TREE</name>
<accession>A0AAX4JX46</accession>
<proteinExistence type="predicted"/>
<feature type="domain" description="LIM zinc-binding" evidence="5">
    <location>
        <begin position="108"/>
        <end position="177"/>
    </location>
</feature>
<dbReference type="InterPro" id="IPR001781">
    <property type="entry name" value="Znf_LIM"/>
</dbReference>
<keyword evidence="2 3" id="KW-0862">Zinc</keyword>
<dbReference type="Proteomes" id="UP001355207">
    <property type="component" value="Chromosome 6"/>
</dbReference>
<dbReference type="GO" id="GO:0046872">
    <property type="term" value="F:metal ion binding"/>
    <property type="evidence" value="ECO:0007669"/>
    <property type="project" value="UniProtKB-KW"/>
</dbReference>
<feature type="compositionally biased region" description="Basic and acidic residues" evidence="4">
    <location>
        <begin position="267"/>
        <end position="282"/>
    </location>
</feature>
<dbReference type="GO" id="GO:0030695">
    <property type="term" value="F:GTPase regulator activity"/>
    <property type="evidence" value="ECO:0007669"/>
    <property type="project" value="UniProtKB-ARBA"/>
</dbReference>
<keyword evidence="3" id="KW-0440">LIM domain</keyword>
<evidence type="ECO:0000256" key="1">
    <source>
        <dbReference type="ARBA" id="ARBA00022723"/>
    </source>
</evidence>
<feature type="region of interest" description="Disordered" evidence="4">
    <location>
        <begin position="178"/>
        <end position="289"/>
    </location>
</feature>
<dbReference type="Gene3D" id="2.10.110.10">
    <property type="entry name" value="Cysteine Rich Protein"/>
    <property type="match status" value="1"/>
</dbReference>
<feature type="region of interest" description="Disordered" evidence="4">
    <location>
        <begin position="33"/>
        <end position="87"/>
    </location>
</feature>
<keyword evidence="7" id="KW-1185">Reference proteome</keyword>
<gene>
    <name evidence="6" type="ORF">L201_004940</name>
</gene>
<dbReference type="PROSITE" id="PS50023">
    <property type="entry name" value="LIM_DOMAIN_2"/>
    <property type="match status" value="1"/>
</dbReference>
<organism evidence="6 7">
    <name type="scientific">Kwoniella dendrophila CBS 6074</name>
    <dbReference type="NCBI Taxonomy" id="1295534"/>
    <lineage>
        <taxon>Eukaryota</taxon>
        <taxon>Fungi</taxon>
        <taxon>Dikarya</taxon>
        <taxon>Basidiomycota</taxon>
        <taxon>Agaricomycotina</taxon>
        <taxon>Tremellomycetes</taxon>
        <taxon>Tremellales</taxon>
        <taxon>Cryptococcaceae</taxon>
        <taxon>Kwoniella</taxon>
    </lineage>
</organism>
<feature type="compositionally biased region" description="Low complexity" evidence="4">
    <location>
        <begin position="55"/>
        <end position="87"/>
    </location>
</feature>
<feature type="region of interest" description="Disordered" evidence="4">
    <location>
        <begin position="316"/>
        <end position="338"/>
    </location>
</feature>
<reference evidence="6 7" key="1">
    <citation type="submission" date="2024-01" db="EMBL/GenBank/DDBJ databases">
        <title>Comparative genomics of Cryptococcus and Kwoniella reveals pathogenesis evolution and contrasting modes of karyotype evolution via chromosome fusion or intercentromeric recombination.</title>
        <authorList>
            <person name="Coelho M.A."/>
            <person name="David-Palma M."/>
            <person name="Shea T."/>
            <person name="Bowers K."/>
            <person name="McGinley-Smith S."/>
            <person name="Mohammad A.W."/>
            <person name="Gnirke A."/>
            <person name="Yurkov A.M."/>
            <person name="Nowrousian M."/>
            <person name="Sun S."/>
            <person name="Cuomo C.A."/>
            <person name="Heitman J."/>
        </authorList>
    </citation>
    <scope>NUCLEOTIDE SEQUENCE [LARGE SCALE GENOMIC DNA]</scope>
    <source>
        <strain evidence="6 7">CBS 6074</strain>
    </source>
</reference>
<dbReference type="GeneID" id="91095610"/>
<dbReference type="RefSeq" id="XP_066076773.1">
    <property type="nucleotide sequence ID" value="XM_066220676.1"/>
</dbReference>
<dbReference type="AlphaFoldDB" id="A0AAX4JX46"/>
<evidence type="ECO:0000313" key="6">
    <source>
        <dbReference type="EMBL" id="WWC90010.1"/>
    </source>
</evidence>
<evidence type="ECO:0000256" key="2">
    <source>
        <dbReference type="ARBA" id="ARBA00022833"/>
    </source>
</evidence>
<evidence type="ECO:0000259" key="5">
    <source>
        <dbReference type="PROSITE" id="PS50023"/>
    </source>
</evidence>
<keyword evidence="1 3" id="KW-0479">Metal-binding</keyword>
<feature type="compositionally biased region" description="Low complexity" evidence="4">
    <location>
        <begin position="317"/>
        <end position="326"/>
    </location>
</feature>